<dbReference type="Gene3D" id="1.10.357.10">
    <property type="entry name" value="Tetracycline Repressor, domain 2"/>
    <property type="match status" value="1"/>
</dbReference>
<reference evidence="4 5" key="1">
    <citation type="submission" date="2020-05" db="EMBL/GenBank/DDBJ databases">
        <title>The draft genome sequence of Maribacter arenosus CAU 1321.</title>
        <authorList>
            <person name="Mu L."/>
        </authorList>
    </citation>
    <scope>NUCLEOTIDE SEQUENCE [LARGE SCALE GENOMIC DNA]</scope>
    <source>
        <strain evidence="4 5">CAU 1321</strain>
    </source>
</reference>
<dbReference type="RefSeq" id="WP_188314935.1">
    <property type="nucleotide sequence ID" value="NZ_JABTCG010000005.1"/>
</dbReference>
<protein>
    <submittedName>
        <fullName evidence="4">TetR/AcrR family transcriptional regulator</fullName>
    </submittedName>
</protein>
<gene>
    <name evidence="4" type="ORF">HPE63_14085</name>
</gene>
<keyword evidence="1 2" id="KW-0238">DNA-binding</keyword>
<dbReference type="SUPFAM" id="SSF48498">
    <property type="entry name" value="Tetracyclin repressor-like, C-terminal domain"/>
    <property type="match status" value="1"/>
</dbReference>
<evidence type="ECO:0000313" key="5">
    <source>
        <dbReference type="Proteomes" id="UP000598350"/>
    </source>
</evidence>
<comment type="caution">
    <text evidence="4">The sequence shown here is derived from an EMBL/GenBank/DDBJ whole genome shotgun (WGS) entry which is preliminary data.</text>
</comment>
<name>A0ABR7VI37_9FLAO</name>
<dbReference type="InterPro" id="IPR001647">
    <property type="entry name" value="HTH_TetR"/>
</dbReference>
<dbReference type="Gene3D" id="1.10.10.60">
    <property type="entry name" value="Homeodomain-like"/>
    <property type="match status" value="1"/>
</dbReference>
<organism evidence="4 5">
    <name type="scientific">Maribacter arenosus</name>
    <dbReference type="NCBI Taxonomy" id="1854708"/>
    <lineage>
        <taxon>Bacteria</taxon>
        <taxon>Pseudomonadati</taxon>
        <taxon>Bacteroidota</taxon>
        <taxon>Flavobacteriia</taxon>
        <taxon>Flavobacteriales</taxon>
        <taxon>Flavobacteriaceae</taxon>
        <taxon>Maribacter</taxon>
    </lineage>
</organism>
<feature type="domain" description="HTH tetR-type" evidence="3">
    <location>
        <begin position="5"/>
        <end position="65"/>
    </location>
</feature>
<keyword evidence="5" id="KW-1185">Reference proteome</keyword>
<evidence type="ECO:0000259" key="3">
    <source>
        <dbReference type="PROSITE" id="PS50977"/>
    </source>
</evidence>
<proteinExistence type="predicted"/>
<feature type="DNA-binding region" description="H-T-H motif" evidence="2">
    <location>
        <begin position="28"/>
        <end position="47"/>
    </location>
</feature>
<dbReference type="Proteomes" id="UP000598350">
    <property type="component" value="Unassembled WGS sequence"/>
</dbReference>
<evidence type="ECO:0000256" key="2">
    <source>
        <dbReference type="PROSITE-ProRule" id="PRU00335"/>
    </source>
</evidence>
<dbReference type="InterPro" id="IPR009057">
    <property type="entry name" value="Homeodomain-like_sf"/>
</dbReference>
<accession>A0ABR7VI37</accession>
<evidence type="ECO:0000313" key="4">
    <source>
        <dbReference type="EMBL" id="MBD0851807.1"/>
    </source>
</evidence>
<dbReference type="InterPro" id="IPR036271">
    <property type="entry name" value="Tet_transcr_reg_TetR-rel_C_sf"/>
</dbReference>
<dbReference type="PROSITE" id="PS50977">
    <property type="entry name" value="HTH_TETR_2"/>
    <property type="match status" value="1"/>
</dbReference>
<dbReference type="SUPFAM" id="SSF46689">
    <property type="entry name" value="Homeodomain-like"/>
    <property type="match status" value="1"/>
</dbReference>
<evidence type="ECO:0000256" key="1">
    <source>
        <dbReference type="ARBA" id="ARBA00023125"/>
    </source>
</evidence>
<sequence length="207" mass="23920">MPTTEITKAEIVEFALQKFLLNGIQSTTIHEITSFSGISSKTVYKLIGNKSELLRLSLQLHYSRFFDHLVQLGTESKDALETLLKLIHHVLEMEFGINHRFYQDLNKYYPDMQDEIIKSGANELSFFTDVIDRGIREDLFLPEIQSELIWISLQRLYSGLTRDSIYDTKYSEDTLLNNTVIVFIRGMCTSKGLALMAKYEQFTKSIT</sequence>
<dbReference type="EMBL" id="JABTCG010000005">
    <property type="protein sequence ID" value="MBD0851807.1"/>
    <property type="molecule type" value="Genomic_DNA"/>
</dbReference>